<dbReference type="RefSeq" id="WP_017744627.1">
    <property type="nucleotide sequence ID" value="NZ_KQ976354.1"/>
</dbReference>
<dbReference type="STRING" id="128403.WA1_43750"/>
<dbReference type="Gene3D" id="3.60.130.10">
    <property type="entry name" value="Clavaminate synthase-like"/>
    <property type="match status" value="1"/>
</dbReference>
<keyword evidence="5" id="KW-0223">Dioxygenase</keyword>
<dbReference type="GO" id="GO:0051213">
    <property type="term" value="F:dioxygenase activity"/>
    <property type="evidence" value="ECO:0007669"/>
    <property type="project" value="UniProtKB-KW"/>
</dbReference>
<evidence type="ECO:0000256" key="1">
    <source>
        <dbReference type="ARBA" id="ARBA00001954"/>
    </source>
</evidence>
<evidence type="ECO:0000313" key="6">
    <source>
        <dbReference type="Proteomes" id="UP000076925"/>
    </source>
</evidence>
<dbReference type="Proteomes" id="UP000076925">
    <property type="component" value="Unassembled WGS sequence"/>
</dbReference>
<dbReference type="Pfam" id="PF02668">
    <property type="entry name" value="TauD"/>
    <property type="match status" value="1"/>
</dbReference>
<comment type="caution">
    <text evidence="5">The sequence shown here is derived from an EMBL/GenBank/DDBJ whole genome shotgun (WGS) entry which is preliminary data.</text>
</comment>
<dbReference type="SUPFAM" id="SSF51197">
    <property type="entry name" value="Clavaminate synthase-like"/>
    <property type="match status" value="1"/>
</dbReference>
<sequence>MLKIEPLGTSTARIVYSKDNQSILSLSTHEVLEMFKTFGLLLFRGFGVTYEEMREFSEKFSSKFVRDPYRQVVGLFDDFVQLVDNGMDEVLPHCENSASPFRPDIVWFCCSVPAAQDGETLFWDGVRVWEQLPESVKQLFLSKRVKFKYNFDAEHWKLFFGPGTTIDDVKQTLNNIEDVNYQIEEDESLYFEYTCSVVVKTKFGNQDAFTNSIILYYQEPLESQDPEVSEGVKPEISENSERVFFEDGLQIPHAVIDEIKGVMDKLTGFISWQTGDLVMIDNSKFLHGRRAFQDEQRQIYTHLSYLKS</sequence>
<feature type="domain" description="TauD/TfdA-like" evidence="4">
    <location>
        <begin position="19"/>
        <end position="298"/>
    </location>
</feature>
<comment type="cofactor">
    <cofactor evidence="1">
        <name>Fe(2+)</name>
        <dbReference type="ChEBI" id="CHEBI:29033"/>
    </cofactor>
</comment>
<dbReference type="AlphaFoldDB" id="A0A139WVZ3"/>
<dbReference type="PANTHER" id="PTHR10696">
    <property type="entry name" value="GAMMA-BUTYROBETAINE HYDROXYLASE-RELATED"/>
    <property type="match status" value="1"/>
</dbReference>
<keyword evidence="6" id="KW-1185">Reference proteome</keyword>
<evidence type="ECO:0000256" key="3">
    <source>
        <dbReference type="ARBA" id="ARBA00023194"/>
    </source>
</evidence>
<dbReference type="InterPro" id="IPR042098">
    <property type="entry name" value="TauD-like_sf"/>
</dbReference>
<gene>
    <name evidence="5" type="ORF">WA1_43750</name>
</gene>
<keyword evidence="3" id="KW-0045">Antibiotic biosynthesis</keyword>
<name>A0A139WVZ3_9CYAN</name>
<reference evidence="5 6" key="1">
    <citation type="journal article" date="2013" name="Genome Biol. Evol.">
        <title>Genomes of Stigonematalean cyanobacteria (subsection V) and the evolution of oxygenic photosynthesis from prokaryotes to plastids.</title>
        <authorList>
            <person name="Dagan T."/>
            <person name="Roettger M."/>
            <person name="Stucken K."/>
            <person name="Landan G."/>
            <person name="Koch R."/>
            <person name="Major P."/>
            <person name="Gould S.B."/>
            <person name="Goremykin V.V."/>
            <person name="Rippka R."/>
            <person name="Tandeau de Marsac N."/>
            <person name="Gugger M."/>
            <person name="Lockhart P.J."/>
            <person name="Allen J.F."/>
            <person name="Brune I."/>
            <person name="Maus I."/>
            <person name="Puhler A."/>
            <person name="Martin W.F."/>
        </authorList>
    </citation>
    <scope>NUCLEOTIDE SEQUENCE [LARGE SCALE GENOMIC DNA]</scope>
    <source>
        <strain evidence="5 6">PCC 7110</strain>
    </source>
</reference>
<dbReference type="OrthoDB" id="9769888at2"/>
<evidence type="ECO:0000313" key="5">
    <source>
        <dbReference type="EMBL" id="KYC36604.1"/>
    </source>
</evidence>
<dbReference type="InterPro" id="IPR050411">
    <property type="entry name" value="AlphaKG_dependent_hydroxylases"/>
</dbReference>
<proteinExistence type="predicted"/>
<accession>A0A139WVZ3</accession>
<keyword evidence="2" id="KW-0560">Oxidoreductase</keyword>
<organism evidence="5 6">
    <name type="scientific">Scytonema hofmannii PCC 7110</name>
    <dbReference type="NCBI Taxonomy" id="128403"/>
    <lineage>
        <taxon>Bacteria</taxon>
        <taxon>Bacillati</taxon>
        <taxon>Cyanobacteriota</taxon>
        <taxon>Cyanophyceae</taxon>
        <taxon>Nostocales</taxon>
        <taxon>Scytonemataceae</taxon>
        <taxon>Scytonema</taxon>
    </lineage>
</organism>
<dbReference type="GO" id="GO:0017000">
    <property type="term" value="P:antibiotic biosynthetic process"/>
    <property type="evidence" value="ECO:0007669"/>
    <property type="project" value="UniProtKB-KW"/>
</dbReference>
<dbReference type="PANTHER" id="PTHR10696:SF56">
    <property type="entry name" value="TAUD_TFDA-LIKE DOMAIN-CONTAINING PROTEIN"/>
    <property type="match status" value="1"/>
</dbReference>
<evidence type="ECO:0000259" key="4">
    <source>
        <dbReference type="Pfam" id="PF02668"/>
    </source>
</evidence>
<dbReference type="InterPro" id="IPR003819">
    <property type="entry name" value="TauD/TfdA-like"/>
</dbReference>
<evidence type="ECO:0000256" key="2">
    <source>
        <dbReference type="ARBA" id="ARBA00023002"/>
    </source>
</evidence>
<dbReference type="EMBL" id="ANNX02000047">
    <property type="protein sequence ID" value="KYC36604.1"/>
    <property type="molecule type" value="Genomic_DNA"/>
</dbReference>
<protein>
    <submittedName>
        <fullName evidence="5">Taurine catabolism dioxygenase TauD</fullName>
    </submittedName>
</protein>